<feature type="non-terminal residue" evidence="2">
    <location>
        <position position="106"/>
    </location>
</feature>
<evidence type="ECO:0000313" key="3">
    <source>
        <dbReference type="Proteomes" id="UP000335636"/>
    </source>
</evidence>
<evidence type="ECO:0000313" key="2">
    <source>
        <dbReference type="EMBL" id="VTJ82212.1"/>
    </source>
</evidence>
<feature type="compositionally biased region" description="Low complexity" evidence="1">
    <location>
        <begin position="49"/>
        <end position="77"/>
    </location>
</feature>
<dbReference type="EMBL" id="CABDUW010001510">
    <property type="protein sequence ID" value="VTJ82212.1"/>
    <property type="molecule type" value="Genomic_DNA"/>
</dbReference>
<gene>
    <name evidence="2" type="ORF">MONAX_5E004771</name>
</gene>
<accession>A0A5E4CMS1</accession>
<name>A0A5E4CMS1_MARMO</name>
<comment type="caution">
    <text evidence="2">The sequence shown here is derived from an EMBL/GenBank/DDBJ whole genome shotgun (WGS) entry which is preliminary data.</text>
</comment>
<keyword evidence="3" id="KW-1185">Reference proteome</keyword>
<organism evidence="2 3">
    <name type="scientific">Marmota monax</name>
    <name type="common">Woodchuck</name>
    <dbReference type="NCBI Taxonomy" id="9995"/>
    <lineage>
        <taxon>Eukaryota</taxon>
        <taxon>Metazoa</taxon>
        <taxon>Chordata</taxon>
        <taxon>Craniata</taxon>
        <taxon>Vertebrata</taxon>
        <taxon>Euteleostomi</taxon>
        <taxon>Mammalia</taxon>
        <taxon>Eutheria</taxon>
        <taxon>Euarchontoglires</taxon>
        <taxon>Glires</taxon>
        <taxon>Rodentia</taxon>
        <taxon>Sciuromorpha</taxon>
        <taxon>Sciuridae</taxon>
        <taxon>Xerinae</taxon>
        <taxon>Marmotini</taxon>
        <taxon>Marmota</taxon>
    </lineage>
</organism>
<feature type="region of interest" description="Disordered" evidence="1">
    <location>
        <begin position="1"/>
        <end position="106"/>
    </location>
</feature>
<reference evidence="2" key="1">
    <citation type="submission" date="2019-04" db="EMBL/GenBank/DDBJ databases">
        <authorList>
            <person name="Alioto T."/>
            <person name="Alioto T."/>
        </authorList>
    </citation>
    <scope>NUCLEOTIDE SEQUENCE [LARGE SCALE GENOMIC DNA]</scope>
</reference>
<protein>
    <submittedName>
        <fullName evidence="2">Uncharacterized protein</fullName>
    </submittedName>
</protein>
<dbReference type="Proteomes" id="UP000335636">
    <property type="component" value="Unassembled WGS sequence"/>
</dbReference>
<proteinExistence type="predicted"/>
<sequence length="106" mass="10282">QSGHAPSGPLSTLLFSAEHSRPPRGASSLRTPPSAPGSRAQRRFPALTSAGDDLSAGEAGEAAAAAGRAGASCRALAGRGGAAEGPPPSAGRGQWAPPSAPPPPRT</sequence>
<feature type="compositionally biased region" description="Polar residues" evidence="1">
    <location>
        <begin position="1"/>
        <end position="14"/>
    </location>
</feature>
<feature type="non-terminal residue" evidence="2">
    <location>
        <position position="1"/>
    </location>
</feature>
<evidence type="ECO:0000256" key="1">
    <source>
        <dbReference type="SAM" id="MobiDB-lite"/>
    </source>
</evidence>
<dbReference type="AlphaFoldDB" id="A0A5E4CMS1"/>